<dbReference type="Pfam" id="PF03466">
    <property type="entry name" value="LysR_substrate"/>
    <property type="match status" value="1"/>
</dbReference>
<evidence type="ECO:0000256" key="2">
    <source>
        <dbReference type="ARBA" id="ARBA00023015"/>
    </source>
</evidence>
<comment type="similarity">
    <text evidence="1">Belongs to the LysR transcriptional regulatory family.</text>
</comment>
<reference evidence="6 7" key="1">
    <citation type="submission" date="2016-10" db="EMBL/GenBank/DDBJ databases">
        <authorList>
            <person name="Varghese N."/>
            <person name="Submissions S."/>
        </authorList>
    </citation>
    <scope>NUCLEOTIDE SEQUENCE [LARGE SCALE GENOMIC DNA]</scope>
    <source>
        <strain evidence="6 7">DSM 2260</strain>
    </source>
</reference>
<dbReference type="EMBL" id="FNAJ01000014">
    <property type="protein sequence ID" value="SDE89278.1"/>
    <property type="molecule type" value="Genomic_DNA"/>
</dbReference>
<dbReference type="PANTHER" id="PTHR30346:SF17">
    <property type="entry name" value="LYSR FAMILY TRANSCRIPTIONAL REGULATOR"/>
    <property type="match status" value="1"/>
</dbReference>
<dbReference type="Proteomes" id="UP000198717">
    <property type="component" value="Unassembled WGS sequence"/>
</dbReference>
<dbReference type="PANTHER" id="PTHR30346">
    <property type="entry name" value="TRANSCRIPTIONAL DUAL REGULATOR HCAR-RELATED"/>
    <property type="match status" value="1"/>
</dbReference>
<dbReference type="InterPro" id="IPR036388">
    <property type="entry name" value="WH-like_DNA-bd_sf"/>
</dbReference>
<dbReference type="Gene3D" id="3.40.190.10">
    <property type="entry name" value="Periplasmic binding protein-like II"/>
    <property type="match status" value="2"/>
</dbReference>
<dbReference type="SUPFAM" id="SSF53850">
    <property type="entry name" value="Periplasmic binding protein-like II"/>
    <property type="match status" value="1"/>
</dbReference>
<dbReference type="PROSITE" id="PS50931">
    <property type="entry name" value="HTH_LYSR"/>
    <property type="match status" value="1"/>
</dbReference>
<evidence type="ECO:0000313" key="7">
    <source>
        <dbReference type="Proteomes" id="UP000198717"/>
    </source>
</evidence>
<dbReference type="InterPro" id="IPR005119">
    <property type="entry name" value="LysR_subst-bd"/>
</dbReference>
<protein>
    <submittedName>
        <fullName evidence="6">Transcriptional regulator, LysR family</fullName>
    </submittedName>
</protein>
<dbReference type="SUPFAM" id="SSF46785">
    <property type="entry name" value="Winged helix' DNA-binding domain"/>
    <property type="match status" value="1"/>
</dbReference>
<keyword evidence="4" id="KW-0804">Transcription</keyword>
<dbReference type="Pfam" id="PF00126">
    <property type="entry name" value="HTH_1"/>
    <property type="match status" value="1"/>
</dbReference>
<evidence type="ECO:0000256" key="1">
    <source>
        <dbReference type="ARBA" id="ARBA00009437"/>
    </source>
</evidence>
<organism evidence="6 7">
    <name type="scientific">Myxococcus virescens</name>
    <dbReference type="NCBI Taxonomy" id="83456"/>
    <lineage>
        <taxon>Bacteria</taxon>
        <taxon>Pseudomonadati</taxon>
        <taxon>Myxococcota</taxon>
        <taxon>Myxococcia</taxon>
        <taxon>Myxococcales</taxon>
        <taxon>Cystobacterineae</taxon>
        <taxon>Myxococcaceae</taxon>
        <taxon>Myxococcus</taxon>
    </lineage>
</organism>
<dbReference type="InterPro" id="IPR036390">
    <property type="entry name" value="WH_DNA-bd_sf"/>
</dbReference>
<comment type="caution">
    <text evidence="6">The sequence shown here is derived from an EMBL/GenBank/DDBJ whole genome shotgun (WGS) entry which is preliminary data.</text>
</comment>
<sequence length="338" mass="36914">MRTVVVPLDNLSRATHTFQYSSVQPVMPIEYIDGTDRHLMRQVELRHLRYFVAVAEAGSMMAGARAVGIVQPALSRQIRELEEAVGTPLLSRRSTGIALTAAGASFLQDATRLLSELQGSRERALRSAAGQLGELRLGVLPNYFPLPMVSNALKAFRSACPDVMLSISPMLSAEQATAISRGDLDGGIMAWRQSEASHLSGMRLLRDRFVLAMPSTPGQRFRAPRQLAELAGAPFVWFDPLRSAAHHRFLLEQCRRAGFTPRIAQVGSDIPTLIGLVAAGMGYAFVPESISPTCPRTVRLVPIDELDGRFDVEFVYDGQANSPVVQQFLAALRTTANT</sequence>
<keyword evidence="2" id="KW-0805">Transcription regulation</keyword>
<dbReference type="CDD" id="cd08414">
    <property type="entry name" value="PBP2_LTTR_aromatics_like"/>
    <property type="match status" value="1"/>
</dbReference>
<evidence type="ECO:0000256" key="4">
    <source>
        <dbReference type="ARBA" id="ARBA00023163"/>
    </source>
</evidence>
<evidence type="ECO:0000256" key="3">
    <source>
        <dbReference type="ARBA" id="ARBA00023125"/>
    </source>
</evidence>
<dbReference type="InterPro" id="IPR000847">
    <property type="entry name" value="LysR_HTH_N"/>
</dbReference>
<proteinExistence type="inferred from homology"/>
<dbReference type="PRINTS" id="PR00039">
    <property type="entry name" value="HTHLYSR"/>
</dbReference>
<evidence type="ECO:0000313" key="6">
    <source>
        <dbReference type="EMBL" id="SDE89278.1"/>
    </source>
</evidence>
<evidence type="ECO:0000259" key="5">
    <source>
        <dbReference type="PROSITE" id="PS50931"/>
    </source>
</evidence>
<name>A0ABY0N2V5_9BACT</name>
<feature type="domain" description="HTH lysR-type" evidence="5">
    <location>
        <begin position="43"/>
        <end position="100"/>
    </location>
</feature>
<keyword evidence="3" id="KW-0238">DNA-binding</keyword>
<dbReference type="Gene3D" id="1.10.10.10">
    <property type="entry name" value="Winged helix-like DNA-binding domain superfamily/Winged helix DNA-binding domain"/>
    <property type="match status" value="1"/>
</dbReference>
<keyword evidence="7" id="KW-1185">Reference proteome</keyword>
<gene>
    <name evidence="6" type="ORF">SAMN04488504_11471</name>
</gene>
<accession>A0ABY0N2V5</accession>